<dbReference type="GO" id="GO:0005829">
    <property type="term" value="C:cytosol"/>
    <property type="evidence" value="ECO:0007669"/>
    <property type="project" value="TreeGrafter"/>
</dbReference>
<dbReference type="GO" id="GO:0017168">
    <property type="term" value="F:5-oxoprolinase (ATP-hydrolyzing) activity"/>
    <property type="evidence" value="ECO:0007669"/>
    <property type="project" value="TreeGrafter"/>
</dbReference>
<evidence type="ECO:0000313" key="2">
    <source>
        <dbReference type="EMBL" id="VFJ70484.1"/>
    </source>
</evidence>
<dbReference type="InterPro" id="IPR003692">
    <property type="entry name" value="Hydantoinase_B"/>
</dbReference>
<dbReference type="Pfam" id="PF02538">
    <property type="entry name" value="Hydantoinase_B"/>
    <property type="match status" value="1"/>
</dbReference>
<evidence type="ECO:0000259" key="1">
    <source>
        <dbReference type="Pfam" id="PF02538"/>
    </source>
</evidence>
<gene>
    <name evidence="2" type="ORF">BECKFW1821C_GA0114237_102323</name>
</gene>
<reference evidence="2" key="1">
    <citation type="submission" date="2019-02" db="EMBL/GenBank/DDBJ databases">
        <authorList>
            <person name="Gruber-Vodicka R. H."/>
            <person name="Seah K. B. B."/>
        </authorList>
    </citation>
    <scope>NUCLEOTIDE SEQUENCE</scope>
    <source>
        <strain evidence="2">BECK_BZ131</strain>
    </source>
</reference>
<protein>
    <submittedName>
        <fullName evidence="2">5-oxoprolinase (ATP-hydrolysing)</fullName>
    </submittedName>
</protein>
<accession>A0A450TQZ5</accession>
<dbReference type="AlphaFoldDB" id="A0A450TQZ5"/>
<dbReference type="InterPro" id="IPR045079">
    <property type="entry name" value="Oxoprolinase-like"/>
</dbReference>
<sequence length="194" mass="20643">MLNPDYPAAVAAGNVETSQYITDALFGALGVMAASQGTMNNFTFGNQRHQYFDPIRGGSGAGPGFHGTSAVHTHMTNSRLTDPEILEQRFPVLLECFAIRDGSGGDGRFRGGDGVVRRIRFLEPMSAAVIANHRKVPPFGMAGGEPGRIGKNWVERANGVEGRCEELASTEEVSMEAGDVFIIETPGGGGWGEE</sequence>
<feature type="domain" description="Hydantoinase B/oxoprolinase" evidence="1">
    <location>
        <begin position="1"/>
        <end position="193"/>
    </location>
</feature>
<dbReference type="PANTHER" id="PTHR11365:SF23">
    <property type="entry name" value="HYPOTHETICAL 5-OXOPROLINASE (EUROFUNG)-RELATED"/>
    <property type="match status" value="1"/>
</dbReference>
<dbReference type="PANTHER" id="PTHR11365">
    <property type="entry name" value="5-OXOPROLINASE RELATED"/>
    <property type="match status" value="1"/>
</dbReference>
<dbReference type="GO" id="GO:0006749">
    <property type="term" value="P:glutathione metabolic process"/>
    <property type="evidence" value="ECO:0007669"/>
    <property type="project" value="TreeGrafter"/>
</dbReference>
<proteinExistence type="predicted"/>
<organism evidence="2">
    <name type="scientific">Candidatus Kentrum sp. FW</name>
    <dbReference type="NCBI Taxonomy" id="2126338"/>
    <lineage>
        <taxon>Bacteria</taxon>
        <taxon>Pseudomonadati</taxon>
        <taxon>Pseudomonadota</taxon>
        <taxon>Gammaproteobacteria</taxon>
        <taxon>Candidatus Kentrum</taxon>
    </lineage>
</organism>
<name>A0A450TQZ5_9GAMM</name>
<dbReference type="EMBL" id="CAADFE010000023">
    <property type="protein sequence ID" value="VFJ70484.1"/>
    <property type="molecule type" value="Genomic_DNA"/>
</dbReference>